<dbReference type="Pfam" id="PF01395">
    <property type="entry name" value="PBP_GOBP"/>
    <property type="match status" value="1"/>
</dbReference>
<sequence>MKFFIAVILCACALNSAHCLSKEQKLELAKAMIIECKDKESASNDDVSKLLSENLPESPEGQCMLACLNEKMGFFNEGKFDKEAFINMAKMIVENDEKLMMASQEFADECGIVVGERCEQALKFETCLKNGVKERNLDFNLF</sequence>
<feature type="chain" id="PRO_5028218970" evidence="5">
    <location>
        <begin position="20"/>
        <end position="142"/>
    </location>
</feature>
<evidence type="ECO:0000256" key="4">
    <source>
        <dbReference type="ARBA" id="ARBA00022729"/>
    </source>
</evidence>
<name>A0A7D0PCB0_9DIPT</name>
<proteinExistence type="evidence at transcript level"/>
<keyword evidence="4 5" id="KW-0732">Signal</keyword>
<dbReference type="Gene3D" id="1.10.238.20">
    <property type="entry name" value="Pheromone/general odorant binding protein domain"/>
    <property type="match status" value="1"/>
</dbReference>
<dbReference type="InterPro" id="IPR036728">
    <property type="entry name" value="PBP_GOBP_sf"/>
</dbReference>
<dbReference type="SMART" id="SM00708">
    <property type="entry name" value="PhBP"/>
    <property type="match status" value="1"/>
</dbReference>
<feature type="signal peptide" evidence="5">
    <location>
        <begin position="1"/>
        <end position="19"/>
    </location>
</feature>
<evidence type="ECO:0000256" key="2">
    <source>
        <dbReference type="ARBA" id="ARBA00008098"/>
    </source>
</evidence>
<keyword evidence="3" id="KW-0964">Secreted</keyword>
<dbReference type="PANTHER" id="PTHR11857">
    <property type="entry name" value="ODORANT BINDING PROTEIN-RELATED"/>
    <property type="match status" value="1"/>
</dbReference>
<dbReference type="GO" id="GO:0005615">
    <property type="term" value="C:extracellular space"/>
    <property type="evidence" value="ECO:0007669"/>
    <property type="project" value="TreeGrafter"/>
</dbReference>
<accession>A0A7D0PCB0</accession>
<dbReference type="SUPFAM" id="SSF47565">
    <property type="entry name" value="Insect pheromone/odorant-binding proteins"/>
    <property type="match status" value="1"/>
</dbReference>
<evidence type="ECO:0000313" key="6">
    <source>
        <dbReference type="EMBL" id="QGW50685.1"/>
    </source>
</evidence>
<protein>
    <submittedName>
        <fullName evidence="6">Odorant-binding protein 21</fullName>
    </submittedName>
</protein>
<comment type="similarity">
    <text evidence="2">Belongs to the PBP/GOBP family.</text>
</comment>
<organism evidence="6">
    <name type="scientific">Propsilocerus akamusi</name>
    <dbReference type="NCBI Taxonomy" id="903466"/>
    <lineage>
        <taxon>Eukaryota</taxon>
        <taxon>Metazoa</taxon>
        <taxon>Ecdysozoa</taxon>
        <taxon>Arthropoda</taxon>
        <taxon>Hexapoda</taxon>
        <taxon>Insecta</taxon>
        <taxon>Pterygota</taxon>
        <taxon>Neoptera</taxon>
        <taxon>Endopterygota</taxon>
        <taxon>Diptera</taxon>
        <taxon>Nematocera</taxon>
        <taxon>Chironomoidea</taxon>
        <taxon>Chironomidae</taxon>
        <taxon>Propsilocerus</taxon>
    </lineage>
</organism>
<evidence type="ECO:0000256" key="1">
    <source>
        <dbReference type="ARBA" id="ARBA00004613"/>
    </source>
</evidence>
<dbReference type="PANTHER" id="PTHR11857:SF42">
    <property type="entry name" value="GENERAL ODORANT-BINDING PROTEIN 19D-RELATED"/>
    <property type="match status" value="1"/>
</dbReference>
<dbReference type="GO" id="GO:0007608">
    <property type="term" value="P:sensory perception of smell"/>
    <property type="evidence" value="ECO:0007669"/>
    <property type="project" value="TreeGrafter"/>
</dbReference>
<dbReference type="CDD" id="cd23992">
    <property type="entry name" value="PBP_GOBP"/>
    <property type="match status" value="1"/>
</dbReference>
<dbReference type="EMBL" id="MN133012">
    <property type="protein sequence ID" value="QGW50685.1"/>
    <property type="molecule type" value="mRNA"/>
</dbReference>
<reference evidence="6" key="1">
    <citation type="submission" date="2019-07" db="EMBL/GenBank/DDBJ databases">
        <title>Identification and Expression Pattern of Chemosensory Genes from the Transcriptome of the Propsilocerus akamusi.</title>
        <authorList>
            <person name="Yan C."/>
            <person name="Pan L."/>
        </authorList>
    </citation>
    <scope>NUCLEOTIDE SEQUENCE</scope>
</reference>
<dbReference type="AlphaFoldDB" id="A0A7D0PCB0"/>
<comment type="subcellular location">
    <subcellularLocation>
        <location evidence="1">Secreted</location>
    </subcellularLocation>
</comment>
<evidence type="ECO:0000256" key="5">
    <source>
        <dbReference type="SAM" id="SignalP"/>
    </source>
</evidence>
<dbReference type="InterPro" id="IPR006170">
    <property type="entry name" value="PBP/GOBP"/>
</dbReference>
<dbReference type="GO" id="GO:0005549">
    <property type="term" value="F:odorant binding"/>
    <property type="evidence" value="ECO:0007669"/>
    <property type="project" value="InterPro"/>
</dbReference>
<evidence type="ECO:0000256" key="3">
    <source>
        <dbReference type="ARBA" id="ARBA00022525"/>
    </source>
</evidence>